<dbReference type="Gene3D" id="1.10.760.10">
    <property type="entry name" value="Cytochrome c-like domain"/>
    <property type="match status" value="1"/>
</dbReference>
<evidence type="ECO:0000256" key="5">
    <source>
        <dbReference type="ARBA" id="ARBA00023004"/>
    </source>
</evidence>
<evidence type="ECO:0000256" key="4">
    <source>
        <dbReference type="ARBA" id="ARBA00022982"/>
    </source>
</evidence>
<dbReference type="GO" id="GO:0020037">
    <property type="term" value="F:heme binding"/>
    <property type="evidence" value="ECO:0007669"/>
    <property type="project" value="InterPro"/>
</dbReference>
<keyword evidence="10" id="KW-1185">Reference proteome</keyword>
<dbReference type="GO" id="GO:0009055">
    <property type="term" value="F:electron transfer activity"/>
    <property type="evidence" value="ECO:0007669"/>
    <property type="project" value="InterPro"/>
</dbReference>
<dbReference type="Pfam" id="PF00034">
    <property type="entry name" value="Cytochrom_C"/>
    <property type="match status" value="1"/>
</dbReference>
<gene>
    <name evidence="9" type="ORF">HPF_04925</name>
</gene>
<evidence type="ECO:0000313" key="9">
    <source>
        <dbReference type="EMBL" id="QBM27014.1"/>
    </source>
</evidence>
<evidence type="ECO:0000256" key="7">
    <source>
        <dbReference type="SAM" id="SignalP"/>
    </source>
</evidence>
<dbReference type="EMBL" id="CP037867">
    <property type="protein sequence ID" value="QBM27014.1"/>
    <property type="molecule type" value="Genomic_DNA"/>
</dbReference>
<proteinExistence type="predicted"/>
<evidence type="ECO:0000256" key="2">
    <source>
        <dbReference type="ARBA" id="ARBA00022617"/>
    </source>
</evidence>
<dbReference type="SUPFAM" id="SSF46626">
    <property type="entry name" value="Cytochrome c"/>
    <property type="match status" value="1"/>
</dbReference>
<feature type="signal peptide" evidence="7">
    <location>
        <begin position="1"/>
        <end position="24"/>
    </location>
</feature>
<dbReference type="AlphaFoldDB" id="A0A4P6X0H1"/>
<dbReference type="PRINTS" id="PR00604">
    <property type="entry name" value="CYTCHRMECIAB"/>
</dbReference>
<keyword evidence="1" id="KW-0813">Transport</keyword>
<dbReference type="InterPro" id="IPR009056">
    <property type="entry name" value="Cyt_c-like_dom"/>
</dbReference>
<dbReference type="Proteomes" id="UP000293912">
    <property type="component" value="Chromosome"/>
</dbReference>
<evidence type="ECO:0000256" key="3">
    <source>
        <dbReference type="ARBA" id="ARBA00022723"/>
    </source>
</evidence>
<name>A0A4P6X0H1_HYDPS</name>
<keyword evidence="3 6" id="KW-0479">Metal-binding</keyword>
<protein>
    <submittedName>
        <fullName evidence="9">Cytochrome c2</fullName>
    </submittedName>
</protein>
<reference evidence="9 10" key="1">
    <citation type="submission" date="2019-03" db="EMBL/GenBank/DDBJ databases">
        <authorList>
            <person name="Sebastian G."/>
            <person name="Baumann P."/>
            <person name="Ruckert C."/>
            <person name="Kalinowski J."/>
            <person name="Nebel B."/>
            <person name="Takors R."/>
            <person name="Blombach B."/>
        </authorList>
    </citation>
    <scope>NUCLEOTIDE SEQUENCE [LARGE SCALE GENOMIC DNA]</scope>
    <source>
        <strain evidence="9 10">DSM 1084</strain>
    </source>
</reference>
<dbReference type="InterPro" id="IPR036909">
    <property type="entry name" value="Cyt_c-like_dom_sf"/>
</dbReference>
<feature type="chain" id="PRO_5020763116" evidence="7">
    <location>
        <begin position="25"/>
        <end position="130"/>
    </location>
</feature>
<keyword evidence="5 6" id="KW-0408">Iron</keyword>
<organism evidence="9 10">
    <name type="scientific">Hydrogenophaga pseudoflava</name>
    <name type="common">Pseudomonas carboxydoflava</name>
    <dbReference type="NCBI Taxonomy" id="47421"/>
    <lineage>
        <taxon>Bacteria</taxon>
        <taxon>Pseudomonadati</taxon>
        <taxon>Pseudomonadota</taxon>
        <taxon>Betaproteobacteria</taxon>
        <taxon>Burkholderiales</taxon>
        <taxon>Comamonadaceae</taxon>
        <taxon>Hydrogenophaga</taxon>
    </lineage>
</organism>
<feature type="domain" description="Cytochrome c" evidence="8">
    <location>
        <begin position="27"/>
        <end position="124"/>
    </location>
</feature>
<keyword evidence="7" id="KW-0732">Signal</keyword>
<evidence type="ECO:0000259" key="8">
    <source>
        <dbReference type="PROSITE" id="PS51007"/>
    </source>
</evidence>
<evidence type="ECO:0000256" key="6">
    <source>
        <dbReference type="PROSITE-ProRule" id="PRU00433"/>
    </source>
</evidence>
<dbReference type="KEGG" id="hpse:HPF_04925"/>
<keyword evidence="2 6" id="KW-0349">Heme</keyword>
<dbReference type="PANTHER" id="PTHR11961">
    <property type="entry name" value="CYTOCHROME C"/>
    <property type="match status" value="1"/>
</dbReference>
<dbReference type="GO" id="GO:0046872">
    <property type="term" value="F:metal ion binding"/>
    <property type="evidence" value="ECO:0007669"/>
    <property type="project" value="UniProtKB-KW"/>
</dbReference>
<evidence type="ECO:0000313" key="10">
    <source>
        <dbReference type="Proteomes" id="UP000293912"/>
    </source>
</evidence>
<accession>A0A4P6X0H1</accession>
<sequence length="130" mass="13548" precursor="true">MAMSLRRAALALGLLAAAWPAAQAQSGDVARGRGLFESRCGGCHSLDDDRVGPALGTVAGRVAGKKADFAYSAALAAATHVWTPEKLQAWLTDPETLVPGQAMGYRLSEAADRRDVVAFLQSLATGQPAR</sequence>
<keyword evidence="4" id="KW-0249">Electron transport</keyword>
<evidence type="ECO:0000256" key="1">
    <source>
        <dbReference type="ARBA" id="ARBA00022448"/>
    </source>
</evidence>
<dbReference type="PROSITE" id="PS51007">
    <property type="entry name" value="CYTC"/>
    <property type="match status" value="1"/>
</dbReference>
<dbReference type="InterPro" id="IPR002327">
    <property type="entry name" value="Cyt_c_1A/1B"/>
</dbReference>